<dbReference type="Proteomes" id="UP000827092">
    <property type="component" value="Unassembled WGS sequence"/>
</dbReference>
<gene>
    <name evidence="1" type="ORF">JTE90_017851</name>
</gene>
<accession>A0AAV6TCR4</accession>
<evidence type="ECO:0000313" key="1">
    <source>
        <dbReference type="EMBL" id="KAG8155696.1"/>
    </source>
</evidence>
<dbReference type="GO" id="GO:0008237">
    <property type="term" value="F:metallopeptidase activity"/>
    <property type="evidence" value="ECO:0007669"/>
    <property type="project" value="InterPro"/>
</dbReference>
<proteinExistence type="predicted"/>
<sequence length="58" mass="6492">EAPDAADGDIDAYLDNFCSWQSQKNPTLTSELHWTTRSCSQGLAWVNGMCRPKHSCTF</sequence>
<organism evidence="1 2">
    <name type="scientific">Oedothorax gibbosus</name>
    <dbReference type="NCBI Taxonomy" id="931172"/>
    <lineage>
        <taxon>Eukaryota</taxon>
        <taxon>Metazoa</taxon>
        <taxon>Ecdysozoa</taxon>
        <taxon>Arthropoda</taxon>
        <taxon>Chelicerata</taxon>
        <taxon>Arachnida</taxon>
        <taxon>Araneae</taxon>
        <taxon>Araneomorphae</taxon>
        <taxon>Entelegynae</taxon>
        <taxon>Araneoidea</taxon>
        <taxon>Linyphiidae</taxon>
        <taxon>Erigoninae</taxon>
        <taxon>Oedothorax</taxon>
    </lineage>
</organism>
<feature type="non-terminal residue" evidence="1">
    <location>
        <position position="1"/>
    </location>
</feature>
<dbReference type="Gene3D" id="3.40.390.10">
    <property type="entry name" value="Collagenase (Catalytic Domain)"/>
    <property type="match status" value="1"/>
</dbReference>
<dbReference type="SUPFAM" id="SSF55486">
    <property type="entry name" value="Metalloproteases ('zincins'), catalytic domain"/>
    <property type="match status" value="1"/>
</dbReference>
<dbReference type="AlphaFoldDB" id="A0AAV6TCR4"/>
<protein>
    <submittedName>
        <fullName evidence="1">Uncharacterized protein</fullName>
    </submittedName>
</protein>
<dbReference type="InterPro" id="IPR024079">
    <property type="entry name" value="MetalloPept_cat_dom_sf"/>
</dbReference>
<reference evidence="1 2" key="1">
    <citation type="journal article" date="2022" name="Nat. Ecol. Evol.">
        <title>A masculinizing supergene underlies an exaggerated male reproductive morph in a spider.</title>
        <authorList>
            <person name="Hendrickx F."/>
            <person name="De Corte Z."/>
            <person name="Sonet G."/>
            <person name="Van Belleghem S.M."/>
            <person name="Kostlbacher S."/>
            <person name="Vangestel C."/>
        </authorList>
    </citation>
    <scope>NUCLEOTIDE SEQUENCE [LARGE SCALE GENOMIC DNA]</scope>
    <source>
        <strain evidence="1">W744_W776</strain>
    </source>
</reference>
<comment type="caution">
    <text evidence="1">The sequence shown here is derived from an EMBL/GenBank/DDBJ whole genome shotgun (WGS) entry which is preliminary data.</text>
</comment>
<keyword evidence="2" id="KW-1185">Reference proteome</keyword>
<dbReference type="EMBL" id="JAFNEN010007118">
    <property type="protein sequence ID" value="KAG8155696.1"/>
    <property type="molecule type" value="Genomic_DNA"/>
</dbReference>
<evidence type="ECO:0000313" key="2">
    <source>
        <dbReference type="Proteomes" id="UP000827092"/>
    </source>
</evidence>
<name>A0AAV6TCR4_9ARAC</name>